<dbReference type="AlphaFoldDB" id="A0A2M7RXU7"/>
<protein>
    <recommendedName>
        <fullName evidence="3">HTH deoR-type domain-containing protein</fullName>
    </recommendedName>
</protein>
<evidence type="ECO:0000313" key="1">
    <source>
        <dbReference type="EMBL" id="PIZ10658.1"/>
    </source>
</evidence>
<sequence length="134" mass="15745">MGLNTFNLFSFENYYNQNVSKYFQEVGVLGNYYDIQDRIDFTSWLEYFSDGIIDELLRVGKESAKEVISPQNELKNYHQKIINYIKQKGYITDSEYSKLTKRAKSTRNMDFRKLIALGIIEKAGGSRSSYYKLK</sequence>
<dbReference type="Proteomes" id="UP000230105">
    <property type="component" value="Unassembled WGS sequence"/>
</dbReference>
<dbReference type="Gene3D" id="1.10.10.10">
    <property type="entry name" value="Winged helix-like DNA-binding domain superfamily/Winged helix DNA-binding domain"/>
    <property type="match status" value="1"/>
</dbReference>
<organism evidence="1 2">
    <name type="scientific">Candidatus Falkowbacteria bacterium CG_4_10_14_0_8_um_filter_41_36</name>
    <dbReference type="NCBI Taxonomy" id="1974556"/>
    <lineage>
        <taxon>Bacteria</taxon>
        <taxon>Candidatus Falkowiibacteriota</taxon>
    </lineage>
</organism>
<accession>A0A2M7RXU7</accession>
<proteinExistence type="predicted"/>
<comment type="caution">
    <text evidence="1">The sequence shown here is derived from an EMBL/GenBank/DDBJ whole genome shotgun (WGS) entry which is preliminary data.</text>
</comment>
<evidence type="ECO:0000313" key="2">
    <source>
        <dbReference type="Proteomes" id="UP000230105"/>
    </source>
</evidence>
<dbReference type="EMBL" id="PFMP01000030">
    <property type="protein sequence ID" value="PIZ10658.1"/>
    <property type="molecule type" value="Genomic_DNA"/>
</dbReference>
<reference evidence="2" key="1">
    <citation type="submission" date="2017-09" db="EMBL/GenBank/DDBJ databases">
        <title>Depth-based differentiation of microbial function through sediment-hosted aquifers and enrichment of novel symbionts in the deep terrestrial subsurface.</title>
        <authorList>
            <person name="Probst A.J."/>
            <person name="Ladd B."/>
            <person name="Jarett J.K."/>
            <person name="Geller-Mcgrath D.E."/>
            <person name="Sieber C.M.K."/>
            <person name="Emerson J.B."/>
            <person name="Anantharaman K."/>
            <person name="Thomas B.C."/>
            <person name="Malmstrom R."/>
            <person name="Stieglmeier M."/>
            <person name="Klingl A."/>
            <person name="Woyke T."/>
            <person name="Ryan C.M."/>
            <person name="Banfield J.F."/>
        </authorList>
    </citation>
    <scope>NUCLEOTIDE SEQUENCE [LARGE SCALE GENOMIC DNA]</scope>
</reference>
<name>A0A2M7RXU7_9BACT</name>
<gene>
    <name evidence="1" type="ORF">COY54_01300</name>
</gene>
<evidence type="ECO:0008006" key="3">
    <source>
        <dbReference type="Google" id="ProtNLM"/>
    </source>
</evidence>
<dbReference type="InterPro" id="IPR036388">
    <property type="entry name" value="WH-like_DNA-bd_sf"/>
</dbReference>